<dbReference type="EMBL" id="CAJNNV010009001">
    <property type="protein sequence ID" value="CAE8596897.1"/>
    <property type="molecule type" value="Genomic_DNA"/>
</dbReference>
<evidence type="ECO:0000313" key="2">
    <source>
        <dbReference type="EMBL" id="CAE8596897.1"/>
    </source>
</evidence>
<proteinExistence type="predicted"/>
<comment type="caution">
    <text evidence="3">The sequence shown here is derived from an EMBL/GenBank/DDBJ whole genome shotgun (WGS) entry which is preliminary data.</text>
</comment>
<name>A0A813LAF0_POLGL</name>
<reference evidence="3" key="1">
    <citation type="submission" date="2021-02" db="EMBL/GenBank/DDBJ databases">
        <authorList>
            <person name="Dougan E. K."/>
            <person name="Rhodes N."/>
            <person name="Thang M."/>
            <person name="Chan C."/>
        </authorList>
    </citation>
    <scope>NUCLEOTIDE SEQUENCE</scope>
</reference>
<evidence type="ECO:0000313" key="3">
    <source>
        <dbReference type="EMBL" id="CAE8722819.1"/>
    </source>
</evidence>
<dbReference type="Proteomes" id="UP000626109">
    <property type="component" value="Unassembled WGS sequence"/>
</dbReference>
<feature type="compositionally biased region" description="Polar residues" evidence="1">
    <location>
        <begin position="14"/>
        <end position="30"/>
    </location>
</feature>
<feature type="region of interest" description="Disordered" evidence="1">
    <location>
        <begin position="11"/>
        <end position="84"/>
    </location>
</feature>
<dbReference type="EMBL" id="CAJNNW010034472">
    <property type="protein sequence ID" value="CAE8722819.1"/>
    <property type="molecule type" value="Genomic_DNA"/>
</dbReference>
<protein>
    <submittedName>
        <fullName evidence="3">Uncharacterized protein</fullName>
    </submittedName>
</protein>
<accession>A0A813LAF0</accession>
<organism evidence="3 4">
    <name type="scientific">Polarella glacialis</name>
    <name type="common">Dinoflagellate</name>
    <dbReference type="NCBI Taxonomy" id="89957"/>
    <lineage>
        <taxon>Eukaryota</taxon>
        <taxon>Sar</taxon>
        <taxon>Alveolata</taxon>
        <taxon>Dinophyceae</taxon>
        <taxon>Suessiales</taxon>
        <taxon>Suessiaceae</taxon>
        <taxon>Polarella</taxon>
    </lineage>
</organism>
<dbReference type="AlphaFoldDB" id="A0A813LAF0"/>
<evidence type="ECO:0000313" key="4">
    <source>
        <dbReference type="Proteomes" id="UP000626109"/>
    </source>
</evidence>
<evidence type="ECO:0000256" key="1">
    <source>
        <dbReference type="SAM" id="MobiDB-lite"/>
    </source>
</evidence>
<dbReference type="Proteomes" id="UP000654075">
    <property type="component" value="Unassembled WGS sequence"/>
</dbReference>
<keyword evidence="5" id="KW-1185">Reference proteome</keyword>
<evidence type="ECO:0000313" key="5">
    <source>
        <dbReference type="Proteomes" id="UP000654075"/>
    </source>
</evidence>
<gene>
    <name evidence="2" type="ORF">PGLA1383_LOCUS15354</name>
    <name evidence="3" type="ORF">PGLA2088_LOCUS42773</name>
</gene>
<sequence length="110" mass="11835">MCFAVVFFRMHGGPSSNREAGQEEASQAATQEPGEHESREETHRDEGDCEHVLEPREPQGATSMNIMAPRPEADGSSQTKTPDAMILGNVSARHGVADMTTGTVCSIHLV</sequence>
<feature type="compositionally biased region" description="Basic and acidic residues" evidence="1">
    <location>
        <begin position="33"/>
        <end position="57"/>
    </location>
</feature>